<proteinExistence type="predicted"/>
<evidence type="ECO:0000256" key="1">
    <source>
        <dbReference type="SAM" id="Phobius"/>
    </source>
</evidence>
<reference evidence="3" key="2">
    <citation type="journal article" date="2017" name="Nat. Plants">
        <title>The Aegilops tauschii genome reveals multiple impacts of transposons.</title>
        <authorList>
            <person name="Zhao G."/>
            <person name="Zou C."/>
            <person name="Li K."/>
            <person name="Wang K."/>
            <person name="Li T."/>
            <person name="Gao L."/>
            <person name="Zhang X."/>
            <person name="Wang H."/>
            <person name="Yang Z."/>
            <person name="Liu X."/>
            <person name="Jiang W."/>
            <person name="Mao L."/>
            <person name="Kong X."/>
            <person name="Jiao Y."/>
            <person name="Jia J."/>
        </authorList>
    </citation>
    <scope>NUCLEOTIDE SEQUENCE [LARGE SCALE GENOMIC DNA]</scope>
    <source>
        <strain evidence="3">cv. AL8/78</strain>
    </source>
</reference>
<keyword evidence="1" id="KW-0812">Transmembrane</keyword>
<dbReference type="Proteomes" id="UP000015105">
    <property type="component" value="Chromosome 1D"/>
</dbReference>
<dbReference type="EnsemblPlants" id="AET1Gv20606200.8">
    <property type="protein sequence ID" value="AET1Gv20606200.8"/>
    <property type="gene ID" value="AET1Gv20606200"/>
</dbReference>
<reference evidence="2" key="5">
    <citation type="journal article" date="2021" name="G3 (Bethesda)">
        <title>Aegilops tauschii genome assembly Aet v5.0 features greater sequence contiguity and improved annotation.</title>
        <authorList>
            <person name="Wang L."/>
            <person name="Zhu T."/>
            <person name="Rodriguez J.C."/>
            <person name="Deal K.R."/>
            <person name="Dubcovsky J."/>
            <person name="McGuire P.E."/>
            <person name="Lux T."/>
            <person name="Spannagl M."/>
            <person name="Mayer K.F.X."/>
            <person name="Baldrich P."/>
            <person name="Meyers B.C."/>
            <person name="Huo N."/>
            <person name="Gu Y.Q."/>
            <person name="Zhou H."/>
            <person name="Devos K.M."/>
            <person name="Bennetzen J.L."/>
            <person name="Unver T."/>
            <person name="Budak H."/>
            <person name="Gulick P.J."/>
            <person name="Galiba G."/>
            <person name="Kalapos B."/>
            <person name="Nelson D.R."/>
            <person name="Li P."/>
            <person name="You F.M."/>
            <person name="Luo M.C."/>
            <person name="Dvorak J."/>
        </authorList>
    </citation>
    <scope>NUCLEOTIDE SEQUENCE [LARGE SCALE GENOMIC DNA]</scope>
    <source>
        <strain evidence="2">cv. AL8/78</strain>
    </source>
</reference>
<protein>
    <submittedName>
        <fullName evidence="2">Uncharacterized protein</fullName>
    </submittedName>
</protein>
<keyword evidence="1" id="KW-1133">Transmembrane helix</keyword>
<keyword evidence="3" id="KW-1185">Reference proteome</keyword>
<sequence length="112" mass="12361">MIISLFSPSVYMLLLVTLLRFTQMLSGNMGMMLERNNIDPFDEPECEARDIFVNELLCIGTGCPYSCVKRAPHAFAFADDIGTARAISQGVMVTITLSNLLLGSVRESAYTM</sequence>
<dbReference type="AlphaFoldDB" id="A0A452Z215"/>
<dbReference type="PANTHER" id="PTHR44579">
    <property type="entry name" value="OS01G0730500 PROTEIN"/>
    <property type="match status" value="1"/>
</dbReference>
<accession>A0A452Z215</accession>
<reference evidence="3" key="1">
    <citation type="journal article" date="2014" name="Science">
        <title>Ancient hybridizations among the ancestral genomes of bread wheat.</title>
        <authorList>
            <consortium name="International Wheat Genome Sequencing Consortium,"/>
            <person name="Marcussen T."/>
            <person name="Sandve S.R."/>
            <person name="Heier L."/>
            <person name="Spannagl M."/>
            <person name="Pfeifer M."/>
            <person name="Jakobsen K.S."/>
            <person name="Wulff B.B."/>
            <person name="Steuernagel B."/>
            <person name="Mayer K.F."/>
            <person name="Olsen O.A."/>
        </authorList>
    </citation>
    <scope>NUCLEOTIDE SEQUENCE [LARGE SCALE GENOMIC DNA]</scope>
    <source>
        <strain evidence="3">cv. AL8/78</strain>
    </source>
</reference>
<reference evidence="2" key="3">
    <citation type="journal article" date="2017" name="Nature">
        <title>Genome sequence of the progenitor of the wheat D genome Aegilops tauschii.</title>
        <authorList>
            <person name="Luo M.C."/>
            <person name="Gu Y.Q."/>
            <person name="Puiu D."/>
            <person name="Wang H."/>
            <person name="Twardziok S.O."/>
            <person name="Deal K.R."/>
            <person name="Huo N."/>
            <person name="Zhu T."/>
            <person name="Wang L."/>
            <person name="Wang Y."/>
            <person name="McGuire P.E."/>
            <person name="Liu S."/>
            <person name="Long H."/>
            <person name="Ramasamy R.K."/>
            <person name="Rodriguez J.C."/>
            <person name="Van S.L."/>
            <person name="Yuan L."/>
            <person name="Wang Z."/>
            <person name="Xia Z."/>
            <person name="Xiao L."/>
            <person name="Anderson O.D."/>
            <person name="Ouyang S."/>
            <person name="Liang Y."/>
            <person name="Zimin A.V."/>
            <person name="Pertea G."/>
            <person name="Qi P."/>
            <person name="Bennetzen J.L."/>
            <person name="Dai X."/>
            <person name="Dawson M.W."/>
            <person name="Muller H.G."/>
            <person name="Kugler K."/>
            <person name="Rivarola-Duarte L."/>
            <person name="Spannagl M."/>
            <person name="Mayer K.F.X."/>
            <person name="Lu F.H."/>
            <person name="Bevan M.W."/>
            <person name="Leroy P."/>
            <person name="Li P."/>
            <person name="You F.M."/>
            <person name="Sun Q."/>
            <person name="Liu Z."/>
            <person name="Lyons E."/>
            <person name="Wicker T."/>
            <person name="Salzberg S.L."/>
            <person name="Devos K.M."/>
            <person name="Dvorak J."/>
        </authorList>
    </citation>
    <scope>NUCLEOTIDE SEQUENCE [LARGE SCALE GENOMIC DNA]</scope>
    <source>
        <strain evidence="2">cv. AL8/78</strain>
    </source>
</reference>
<evidence type="ECO:0000313" key="3">
    <source>
        <dbReference type="Proteomes" id="UP000015105"/>
    </source>
</evidence>
<evidence type="ECO:0000313" key="2">
    <source>
        <dbReference type="EnsemblPlants" id="AET1Gv20606200.8"/>
    </source>
</evidence>
<feature type="transmembrane region" description="Helical" evidence="1">
    <location>
        <begin position="6"/>
        <end position="25"/>
    </location>
</feature>
<dbReference type="PANTHER" id="PTHR44579:SF4">
    <property type="entry name" value="J DOMAIN-CONTAINING PROTEIN"/>
    <property type="match status" value="1"/>
</dbReference>
<keyword evidence="1" id="KW-0472">Membrane</keyword>
<dbReference type="Gramene" id="AET1Gv20606200.8">
    <property type="protein sequence ID" value="AET1Gv20606200.8"/>
    <property type="gene ID" value="AET1Gv20606200"/>
</dbReference>
<reference evidence="2" key="4">
    <citation type="submission" date="2019-03" db="UniProtKB">
        <authorList>
            <consortium name="EnsemblPlants"/>
        </authorList>
    </citation>
    <scope>IDENTIFICATION</scope>
</reference>
<name>A0A452Z215_AEGTS</name>
<organism evidence="2 3">
    <name type="scientific">Aegilops tauschii subsp. strangulata</name>
    <name type="common">Goatgrass</name>
    <dbReference type="NCBI Taxonomy" id="200361"/>
    <lineage>
        <taxon>Eukaryota</taxon>
        <taxon>Viridiplantae</taxon>
        <taxon>Streptophyta</taxon>
        <taxon>Embryophyta</taxon>
        <taxon>Tracheophyta</taxon>
        <taxon>Spermatophyta</taxon>
        <taxon>Magnoliopsida</taxon>
        <taxon>Liliopsida</taxon>
        <taxon>Poales</taxon>
        <taxon>Poaceae</taxon>
        <taxon>BOP clade</taxon>
        <taxon>Pooideae</taxon>
        <taxon>Triticodae</taxon>
        <taxon>Triticeae</taxon>
        <taxon>Triticinae</taxon>
        <taxon>Aegilops</taxon>
    </lineage>
</organism>